<protein>
    <submittedName>
        <fullName evidence="1">Unnamed protein product</fullName>
    </submittedName>
</protein>
<sequence length="89" mass="9965">MSSNCNPLSIVSDLPQELKYLIGKHMARDINTWRLISLDLVFCFTTSSSPEFQSIIYGLLLAPSNSIVDDHLTGVIQNLTLDDNCQIYC</sequence>
<reference evidence="1" key="1">
    <citation type="submission" date="2023-04" db="EMBL/GenBank/DDBJ databases">
        <title>Ambrosiozyma monospora NBRC 10751.</title>
        <authorList>
            <person name="Ichikawa N."/>
            <person name="Sato H."/>
            <person name="Tonouchi N."/>
        </authorList>
    </citation>
    <scope>NUCLEOTIDE SEQUENCE</scope>
    <source>
        <strain evidence="1">NBRC 10751</strain>
    </source>
</reference>
<organism evidence="1 2">
    <name type="scientific">Ambrosiozyma monospora</name>
    <name type="common">Yeast</name>
    <name type="synonym">Endomycopsis monosporus</name>
    <dbReference type="NCBI Taxonomy" id="43982"/>
    <lineage>
        <taxon>Eukaryota</taxon>
        <taxon>Fungi</taxon>
        <taxon>Dikarya</taxon>
        <taxon>Ascomycota</taxon>
        <taxon>Saccharomycotina</taxon>
        <taxon>Pichiomycetes</taxon>
        <taxon>Pichiales</taxon>
        <taxon>Pichiaceae</taxon>
        <taxon>Ambrosiozyma</taxon>
    </lineage>
</organism>
<evidence type="ECO:0000313" key="2">
    <source>
        <dbReference type="Proteomes" id="UP001165064"/>
    </source>
</evidence>
<accession>A0ACB5SXL0</accession>
<comment type="caution">
    <text evidence="1">The sequence shown here is derived from an EMBL/GenBank/DDBJ whole genome shotgun (WGS) entry which is preliminary data.</text>
</comment>
<evidence type="ECO:0000313" key="1">
    <source>
        <dbReference type="EMBL" id="GME76138.1"/>
    </source>
</evidence>
<keyword evidence="2" id="KW-1185">Reference proteome</keyword>
<proteinExistence type="predicted"/>
<dbReference type="Proteomes" id="UP001165064">
    <property type="component" value="Unassembled WGS sequence"/>
</dbReference>
<name>A0ACB5SXL0_AMBMO</name>
<gene>
    <name evidence="1" type="ORF">Amon02_000246200</name>
</gene>
<dbReference type="EMBL" id="BSXS01001423">
    <property type="protein sequence ID" value="GME76138.1"/>
    <property type="molecule type" value="Genomic_DNA"/>
</dbReference>